<dbReference type="EMBL" id="BK015730">
    <property type="protein sequence ID" value="DAE22256.1"/>
    <property type="molecule type" value="Genomic_DNA"/>
</dbReference>
<sequence length="245" mass="27035">MCVRRIAATQQNPTVIYSLPNGAYLLDGYFKYYSADTAKIHSAEMLWIADAEEDGAACKKVVLLDYTSGTFKSGTIQQNAASFNSGMTIGQVESRENKVNEITQNSTHQQYPSALAVYSLLENWSYKSVTYNAQTDLFYTRTDSVEWISNMNAAKMLPNNARIVDVKFELTGTHAGVYHGSEIAAVLDTDPSSKKRALITFPRPINNEGLQKICGIVTDDGEAGNLDNAIIQNGTVTIYYEEVAR</sequence>
<evidence type="ECO:0000313" key="1">
    <source>
        <dbReference type="EMBL" id="DAE22256.1"/>
    </source>
</evidence>
<reference evidence="1" key="1">
    <citation type="journal article" date="2021" name="Proc. Natl. Acad. Sci. U.S.A.">
        <title>A Catalog of Tens of Thousands of Viruses from Human Metagenomes Reveals Hidden Associations with Chronic Diseases.</title>
        <authorList>
            <person name="Tisza M.J."/>
            <person name="Buck C.B."/>
        </authorList>
    </citation>
    <scope>NUCLEOTIDE SEQUENCE</scope>
    <source>
        <strain evidence="1">CtKS020</strain>
    </source>
</reference>
<proteinExistence type="predicted"/>
<accession>A0A8S5QT28</accession>
<protein>
    <submittedName>
        <fullName evidence="1">Uncharacterized protein</fullName>
    </submittedName>
</protein>
<name>A0A8S5QT28_9CAUD</name>
<organism evidence="1">
    <name type="scientific">Podoviridae sp. ctKS020</name>
    <dbReference type="NCBI Taxonomy" id="2826552"/>
    <lineage>
        <taxon>Viruses</taxon>
        <taxon>Duplodnaviria</taxon>
        <taxon>Heunggongvirae</taxon>
        <taxon>Uroviricota</taxon>
        <taxon>Caudoviricetes</taxon>
    </lineage>
</organism>